<accession>A0A226EBT3</accession>
<dbReference type="Proteomes" id="UP000198287">
    <property type="component" value="Unassembled WGS sequence"/>
</dbReference>
<sequence length="267" mass="29800">MTAPQLKPSKSFIKFLIGTRAKMAGTSVSLFIRIRDVSLPSSNIPLVVSLTKTTLIVDQFPFRIHEGSFVHTNANKFRRLLAFSVILLHLAVVVKWVLDQWLNHVDEPIWKFVLMYYYVTLACAVIGFTAHLTWLKSETVSLLNSAIQVERDSRGKGVDTVHLFFAGFIALSKIAVILIPMIGLTLGLLRPCMPPVWSSAAAKLFAAVARLGALVIFPGGGALNWVTAGNRRRNVVSKELAFQTKMLKKFLLHFKSSNYDDMESYFS</sequence>
<proteinExistence type="predicted"/>
<evidence type="ECO:0000256" key="1">
    <source>
        <dbReference type="SAM" id="Phobius"/>
    </source>
</evidence>
<dbReference type="AlphaFoldDB" id="A0A226EBT3"/>
<keyword evidence="3" id="KW-1185">Reference proteome</keyword>
<name>A0A226EBT3_FOLCA</name>
<gene>
    <name evidence="2" type="ORF">Fcan01_11134</name>
</gene>
<protein>
    <submittedName>
        <fullName evidence="2">Uncharacterized protein</fullName>
    </submittedName>
</protein>
<evidence type="ECO:0000313" key="2">
    <source>
        <dbReference type="EMBL" id="OXA54614.1"/>
    </source>
</evidence>
<reference evidence="2 3" key="1">
    <citation type="submission" date="2015-12" db="EMBL/GenBank/DDBJ databases">
        <title>The genome of Folsomia candida.</title>
        <authorList>
            <person name="Faddeeva A."/>
            <person name="Derks M.F."/>
            <person name="Anvar Y."/>
            <person name="Smit S."/>
            <person name="Van Straalen N."/>
            <person name="Roelofs D."/>
        </authorList>
    </citation>
    <scope>NUCLEOTIDE SEQUENCE [LARGE SCALE GENOMIC DNA]</scope>
    <source>
        <strain evidence="2 3">VU population</strain>
        <tissue evidence="2">Whole body</tissue>
    </source>
</reference>
<keyword evidence="1" id="KW-1133">Transmembrane helix</keyword>
<organism evidence="2 3">
    <name type="scientific">Folsomia candida</name>
    <name type="common">Springtail</name>
    <dbReference type="NCBI Taxonomy" id="158441"/>
    <lineage>
        <taxon>Eukaryota</taxon>
        <taxon>Metazoa</taxon>
        <taxon>Ecdysozoa</taxon>
        <taxon>Arthropoda</taxon>
        <taxon>Hexapoda</taxon>
        <taxon>Collembola</taxon>
        <taxon>Entomobryomorpha</taxon>
        <taxon>Isotomoidea</taxon>
        <taxon>Isotomidae</taxon>
        <taxon>Proisotominae</taxon>
        <taxon>Folsomia</taxon>
    </lineage>
</organism>
<keyword evidence="1" id="KW-0472">Membrane</keyword>
<keyword evidence="1" id="KW-0812">Transmembrane</keyword>
<dbReference type="EMBL" id="LNIX01000005">
    <property type="protein sequence ID" value="OXA54614.1"/>
    <property type="molecule type" value="Genomic_DNA"/>
</dbReference>
<feature type="transmembrane region" description="Helical" evidence="1">
    <location>
        <begin position="114"/>
        <end position="135"/>
    </location>
</feature>
<comment type="caution">
    <text evidence="2">The sequence shown here is derived from an EMBL/GenBank/DDBJ whole genome shotgun (WGS) entry which is preliminary data.</text>
</comment>
<feature type="transmembrane region" description="Helical" evidence="1">
    <location>
        <begin position="80"/>
        <end position="98"/>
    </location>
</feature>
<evidence type="ECO:0000313" key="3">
    <source>
        <dbReference type="Proteomes" id="UP000198287"/>
    </source>
</evidence>
<feature type="transmembrane region" description="Helical" evidence="1">
    <location>
        <begin position="161"/>
        <end position="184"/>
    </location>
</feature>
<feature type="transmembrane region" description="Helical" evidence="1">
    <location>
        <begin position="204"/>
        <end position="226"/>
    </location>
</feature>